<feature type="transmembrane region" description="Helical" evidence="1">
    <location>
        <begin position="160"/>
        <end position="182"/>
    </location>
</feature>
<proteinExistence type="predicted"/>
<gene>
    <name evidence="2" type="ORF">QBC38DRAFT_176088</name>
</gene>
<reference evidence="2" key="1">
    <citation type="journal article" date="2023" name="Mol. Phylogenet. Evol.">
        <title>Genome-scale phylogeny and comparative genomics of the fungal order Sordariales.</title>
        <authorList>
            <person name="Hensen N."/>
            <person name="Bonometti L."/>
            <person name="Westerberg I."/>
            <person name="Brannstrom I.O."/>
            <person name="Guillou S."/>
            <person name="Cros-Aarteil S."/>
            <person name="Calhoun S."/>
            <person name="Haridas S."/>
            <person name="Kuo A."/>
            <person name="Mondo S."/>
            <person name="Pangilinan J."/>
            <person name="Riley R."/>
            <person name="LaButti K."/>
            <person name="Andreopoulos B."/>
            <person name="Lipzen A."/>
            <person name="Chen C."/>
            <person name="Yan M."/>
            <person name="Daum C."/>
            <person name="Ng V."/>
            <person name="Clum A."/>
            <person name="Steindorff A."/>
            <person name="Ohm R.A."/>
            <person name="Martin F."/>
            <person name="Silar P."/>
            <person name="Natvig D.O."/>
            <person name="Lalanne C."/>
            <person name="Gautier V."/>
            <person name="Ament-Velasquez S.L."/>
            <person name="Kruys A."/>
            <person name="Hutchinson M.I."/>
            <person name="Powell A.J."/>
            <person name="Barry K."/>
            <person name="Miller A.N."/>
            <person name="Grigoriev I.V."/>
            <person name="Debuchy R."/>
            <person name="Gladieux P."/>
            <person name="Hiltunen Thoren M."/>
            <person name="Johannesson H."/>
        </authorList>
    </citation>
    <scope>NUCLEOTIDE SEQUENCE</scope>
    <source>
        <strain evidence="2">CBS 990.96</strain>
    </source>
</reference>
<feature type="transmembrane region" description="Helical" evidence="1">
    <location>
        <begin position="389"/>
        <end position="413"/>
    </location>
</feature>
<keyword evidence="3" id="KW-1185">Reference proteome</keyword>
<evidence type="ECO:0000313" key="3">
    <source>
        <dbReference type="Proteomes" id="UP001301958"/>
    </source>
</evidence>
<evidence type="ECO:0008006" key="4">
    <source>
        <dbReference type="Google" id="ProtNLM"/>
    </source>
</evidence>
<feature type="transmembrane region" description="Helical" evidence="1">
    <location>
        <begin position="502"/>
        <end position="521"/>
    </location>
</feature>
<feature type="transmembrane region" description="Helical" evidence="1">
    <location>
        <begin position="553"/>
        <end position="573"/>
    </location>
</feature>
<feature type="transmembrane region" description="Helical" evidence="1">
    <location>
        <begin position="12"/>
        <end position="35"/>
    </location>
</feature>
<comment type="caution">
    <text evidence="2">The sequence shown here is derived from an EMBL/GenBank/DDBJ whole genome shotgun (WGS) entry which is preliminary data.</text>
</comment>
<name>A0AAN7BCE8_9PEZI</name>
<protein>
    <recommendedName>
        <fullName evidence="4">Transmembrane protein</fullName>
    </recommendedName>
</protein>
<evidence type="ECO:0000256" key="1">
    <source>
        <dbReference type="SAM" id="Phobius"/>
    </source>
</evidence>
<keyword evidence="1" id="KW-1133">Transmembrane helix</keyword>
<feature type="transmembrane region" description="Helical" evidence="1">
    <location>
        <begin position="528"/>
        <end position="547"/>
    </location>
</feature>
<keyword evidence="1" id="KW-0812">Transmembrane</keyword>
<evidence type="ECO:0000313" key="2">
    <source>
        <dbReference type="EMBL" id="KAK4220626.1"/>
    </source>
</evidence>
<dbReference type="Proteomes" id="UP001301958">
    <property type="component" value="Unassembled WGS sequence"/>
</dbReference>
<organism evidence="2 3">
    <name type="scientific">Podospora fimiseda</name>
    <dbReference type="NCBI Taxonomy" id="252190"/>
    <lineage>
        <taxon>Eukaryota</taxon>
        <taxon>Fungi</taxon>
        <taxon>Dikarya</taxon>
        <taxon>Ascomycota</taxon>
        <taxon>Pezizomycotina</taxon>
        <taxon>Sordariomycetes</taxon>
        <taxon>Sordariomycetidae</taxon>
        <taxon>Sordariales</taxon>
        <taxon>Podosporaceae</taxon>
        <taxon>Podospora</taxon>
    </lineage>
</organism>
<accession>A0AAN7BCE8</accession>
<dbReference type="EMBL" id="MU865684">
    <property type="protein sequence ID" value="KAK4220626.1"/>
    <property type="molecule type" value="Genomic_DNA"/>
</dbReference>
<dbReference type="AlphaFoldDB" id="A0AAN7BCE8"/>
<sequence length="579" mass="66241">MANINRPSWQFVTQCAICFLWTSCIFSLVTFLIIWGCFPGPSAACRPDNTFSPFADSYNWWSPNGFFEVTLKGGSLTFGQAKLVDVSWDLIIGRGGQALIVYVSWVTFRKYTAISAQRAPLTLSGFHESFIEPEPPVFRVFTFLRNLKLYNQLYPRCVKVFIAFTLVLTAVFPTIASAATGYTPKFQAYVQELHGNAFIKFSDFEIAVYEILDSSRLKIQGVGNDWTVNYAQLLKSAAEPLISRQDNMLSRSVLRPINIDRDSRCELQFIVDEYVGKYGLRRAGNTSSTFGSKGCARIWNGRSPDGPILTPPLPLHLDPPTLDIETYYLGQDEDNVLLYPPDSSQDASFRSYTRNRSVVFTSGDQTYGLHDIIERGRCQMISDQYQWGFSYIQLFLFSLFLFFWTIGIILVWLKAEINLPLSHYLREVPEGWQCILHMAKTVENELKMVDASPTPQMTDRQLRDLVKQKLDGGEISFGADLEYEEIVGLRQWAWSWCKREPGWTAALLCHIAVFFTMVLLLMLWKRLWFFLVISWVGSLALLLVMLLKLPDLWLIIWGVSWIAIGIELVRVLITRQGYQ</sequence>
<dbReference type="PROSITE" id="PS51257">
    <property type="entry name" value="PROKAR_LIPOPROTEIN"/>
    <property type="match status" value="1"/>
</dbReference>
<reference evidence="2" key="2">
    <citation type="submission" date="2023-05" db="EMBL/GenBank/DDBJ databases">
        <authorList>
            <consortium name="Lawrence Berkeley National Laboratory"/>
            <person name="Steindorff A."/>
            <person name="Hensen N."/>
            <person name="Bonometti L."/>
            <person name="Westerberg I."/>
            <person name="Brannstrom I.O."/>
            <person name="Guillou S."/>
            <person name="Cros-Aarteil S."/>
            <person name="Calhoun S."/>
            <person name="Haridas S."/>
            <person name="Kuo A."/>
            <person name="Mondo S."/>
            <person name="Pangilinan J."/>
            <person name="Riley R."/>
            <person name="Labutti K."/>
            <person name="Andreopoulos B."/>
            <person name="Lipzen A."/>
            <person name="Chen C."/>
            <person name="Yanf M."/>
            <person name="Daum C."/>
            <person name="Ng V."/>
            <person name="Clum A."/>
            <person name="Ohm R."/>
            <person name="Martin F."/>
            <person name="Silar P."/>
            <person name="Natvig D."/>
            <person name="Lalanne C."/>
            <person name="Gautier V."/>
            <person name="Ament-Velasquez S.L."/>
            <person name="Kruys A."/>
            <person name="Hutchinson M.I."/>
            <person name="Powell A.J."/>
            <person name="Barry K."/>
            <person name="Miller A.N."/>
            <person name="Grigoriev I.V."/>
            <person name="Debuchy R."/>
            <person name="Gladieux P."/>
            <person name="Thoren M.H."/>
            <person name="Johannesson H."/>
        </authorList>
    </citation>
    <scope>NUCLEOTIDE SEQUENCE</scope>
    <source>
        <strain evidence="2">CBS 990.96</strain>
    </source>
</reference>
<keyword evidence="1" id="KW-0472">Membrane</keyword>